<reference evidence="3 4" key="1">
    <citation type="journal article" date="2016" name="Sci. Rep.">
        <title>Peltaster fructicola genome reveals evolution from an invasive phytopathogen to an ectophytic parasite.</title>
        <authorList>
            <person name="Xu C."/>
            <person name="Chen H."/>
            <person name="Gleason M.L."/>
            <person name="Xu J.R."/>
            <person name="Liu H."/>
            <person name="Zhang R."/>
            <person name="Sun G."/>
        </authorList>
    </citation>
    <scope>NUCLEOTIDE SEQUENCE [LARGE SCALE GENOMIC DNA]</scope>
    <source>
        <strain evidence="3 4">LNHT1506</strain>
    </source>
</reference>
<proteinExistence type="predicted"/>
<gene>
    <name evidence="3" type="ORF">AMS68_007049</name>
</gene>
<organism evidence="3 4">
    <name type="scientific">Peltaster fructicola</name>
    <dbReference type="NCBI Taxonomy" id="286661"/>
    <lineage>
        <taxon>Eukaryota</taxon>
        <taxon>Fungi</taxon>
        <taxon>Dikarya</taxon>
        <taxon>Ascomycota</taxon>
        <taxon>Pezizomycotina</taxon>
        <taxon>Dothideomycetes</taxon>
        <taxon>Dothideomycetes incertae sedis</taxon>
        <taxon>Peltaster</taxon>
    </lineage>
</organism>
<name>A0A6H0Y3D9_9PEZI</name>
<sequence length="421" mass="44667">MATTTNGDAMDAGNESSYVKEMQKNIRNITKKLAASHKIDTVIADNPNLSLDELVAQKKINADQKAAALKKPQLQAQLLQLEDQISHYRKFETDSQSQLAKQKEELTTKHAAELESAREEGRKEALESSNSQLRSSLLLFSQFLRAAASKRAEEENAETEESKAFEGVLLLVYGGDQPSVDAALKIVEGSDDKAPGIDGAATTISYAQIKQASIEHSPFQTEEAWVDSVAEAQATTVTAGTDPTLINAGLTEQQDVLTNGVNPDAASQPLSETANAAAERWDSNPVSGGADSSALEESYEVIPRPDEEVDVPAHTAVEEHGNAQIIDTTEPTASASWDDQVPAYAAPPPSKPAAEGDGFQEVAGRSRGGRGRGGFQRGDGEHRGRGRGRGRGFGGRGRGDGEGRGRGGRGRGPRGDGPARG</sequence>
<dbReference type="InterPro" id="IPR058602">
    <property type="entry name" value="YAG7_dimerisation_dom"/>
</dbReference>
<keyword evidence="4" id="KW-1185">Reference proteome</keyword>
<feature type="region of interest" description="Disordered" evidence="1">
    <location>
        <begin position="259"/>
        <end position="297"/>
    </location>
</feature>
<feature type="domain" description="YAG7-like dimerisation" evidence="2">
    <location>
        <begin position="131"/>
        <end position="214"/>
    </location>
</feature>
<evidence type="ECO:0000313" key="3">
    <source>
        <dbReference type="EMBL" id="QIX01532.1"/>
    </source>
</evidence>
<accession>A0A6H0Y3D9</accession>
<dbReference type="AlphaFoldDB" id="A0A6H0Y3D9"/>
<dbReference type="OrthoDB" id="5399559at2759"/>
<feature type="compositionally biased region" description="Polar residues" evidence="1">
    <location>
        <begin position="325"/>
        <end position="337"/>
    </location>
</feature>
<protein>
    <recommendedName>
        <fullName evidence="2">YAG7-like dimerisation domain-containing protein</fullName>
    </recommendedName>
</protein>
<dbReference type="EMBL" id="CP051143">
    <property type="protein sequence ID" value="QIX01532.1"/>
    <property type="molecule type" value="Genomic_DNA"/>
</dbReference>
<evidence type="ECO:0000313" key="4">
    <source>
        <dbReference type="Proteomes" id="UP000503462"/>
    </source>
</evidence>
<evidence type="ECO:0000256" key="1">
    <source>
        <dbReference type="SAM" id="MobiDB-lite"/>
    </source>
</evidence>
<dbReference type="Pfam" id="PF26434">
    <property type="entry name" value="YAG7_C"/>
    <property type="match status" value="1"/>
</dbReference>
<feature type="region of interest" description="Disordered" evidence="1">
    <location>
        <begin position="318"/>
        <end position="421"/>
    </location>
</feature>
<dbReference type="Proteomes" id="UP000503462">
    <property type="component" value="Chromosome 5"/>
</dbReference>
<evidence type="ECO:0000259" key="2">
    <source>
        <dbReference type="Pfam" id="PF26434"/>
    </source>
</evidence>